<reference evidence="1 2" key="1">
    <citation type="journal article" date="2018" name="Sci. Data">
        <title>The draft genome sequence of cork oak.</title>
        <authorList>
            <person name="Ramos A.M."/>
            <person name="Usie A."/>
            <person name="Barbosa P."/>
            <person name="Barros P.M."/>
            <person name="Capote T."/>
            <person name="Chaves I."/>
            <person name="Simoes F."/>
            <person name="Abreu I."/>
            <person name="Carrasquinho I."/>
            <person name="Faro C."/>
            <person name="Guimaraes J.B."/>
            <person name="Mendonca D."/>
            <person name="Nobrega F."/>
            <person name="Rodrigues L."/>
            <person name="Saibo N.J.M."/>
            <person name="Varela M.C."/>
            <person name="Egas C."/>
            <person name="Matos J."/>
            <person name="Miguel C.M."/>
            <person name="Oliveira M.M."/>
            <person name="Ricardo C.P."/>
            <person name="Goncalves S."/>
        </authorList>
    </citation>
    <scope>NUCLEOTIDE SEQUENCE [LARGE SCALE GENOMIC DNA]</scope>
    <source>
        <strain evidence="2">cv. HL8</strain>
    </source>
</reference>
<protein>
    <submittedName>
        <fullName evidence="1">Uncharacterized protein</fullName>
    </submittedName>
</protein>
<proteinExistence type="predicted"/>
<keyword evidence="2" id="KW-1185">Reference proteome</keyword>
<evidence type="ECO:0000313" key="2">
    <source>
        <dbReference type="Proteomes" id="UP000237347"/>
    </source>
</evidence>
<name>A0AAW0LDM9_QUESU</name>
<dbReference type="EMBL" id="PKMF04000114">
    <property type="protein sequence ID" value="KAK7849405.1"/>
    <property type="molecule type" value="Genomic_DNA"/>
</dbReference>
<organism evidence="1 2">
    <name type="scientific">Quercus suber</name>
    <name type="common">Cork oak</name>
    <dbReference type="NCBI Taxonomy" id="58331"/>
    <lineage>
        <taxon>Eukaryota</taxon>
        <taxon>Viridiplantae</taxon>
        <taxon>Streptophyta</taxon>
        <taxon>Embryophyta</taxon>
        <taxon>Tracheophyta</taxon>
        <taxon>Spermatophyta</taxon>
        <taxon>Magnoliopsida</taxon>
        <taxon>eudicotyledons</taxon>
        <taxon>Gunneridae</taxon>
        <taxon>Pentapetalae</taxon>
        <taxon>rosids</taxon>
        <taxon>fabids</taxon>
        <taxon>Fagales</taxon>
        <taxon>Fagaceae</taxon>
        <taxon>Quercus</taxon>
    </lineage>
</organism>
<comment type="caution">
    <text evidence="1">The sequence shown here is derived from an EMBL/GenBank/DDBJ whole genome shotgun (WGS) entry which is preliminary data.</text>
</comment>
<accession>A0AAW0LDM9</accession>
<dbReference type="AlphaFoldDB" id="A0AAW0LDM9"/>
<evidence type="ECO:0000313" key="1">
    <source>
        <dbReference type="EMBL" id="KAK7849405.1"/>
    </source>
</evidence>
<sequence>MSAPTSHPRYPLGFEQGIIVHARYVPGGWFNSQGNENLTVLPQVMANITEGKPGLGAERLKRLITGFSSAADFHEQHCA</sequence>
<dbReference type="Proteomes" id="UP000237347">
    <property type="component" value="Unassembled WGS sequence"/>
</dbReference>
<gene>
    <name evidence="1" type="ORF">CFP56_003010</name>
</gene>